<protein>
    <submittedName>
        <fullName evidence="1">Uncharacterized protein</fullName>
    </submittedName>
</protein>
<accession>A0A655ZM87</accession>
<sequence length="109" mass="11910">MVLSTVFAIVFCAPIISTLSCWKIFRSSTVTISSVCSNASSKRTIWMINSGRHAKSRGGSTIKKMKDCARRTSTPLIRLLKLISSCTPLTKKRAIAPAWSISPKFCCAP</sequence>
<proteinExistence type="predicted"/>
<evidence type="ECO:0000313" key="1">
    <source>
        <dbReference type="EMBL" id="CSC72086.1"/>
    </source>
</evidence>
<evidence type="ECO:0000313" key="2">
    <source>
        <dbReference type="Proteomes" id="UP000041770"/>
    </source>
</evidence>
<dbReference type="EMBL" id="CWQY01000012">
    <property type="protein sequence ID" value="CSC72086.1"/>
    <property type="molecule type" value="Genomic_DNA"/>
</dbReference>
<reference evidence="1 2" key="1">
    <citation type="submission" date="2015-07" db="EMBL/GenBank/DDBJ databases">
        <authorList>
            <consortium name="Pathogen Informatics"/>
        </authorList>
    </citation>
    <scope>NUCLEOTIDE SEQUENCE [LARGE SCALE GENOMIC DNA]</scope>
    <source>
        <strain evidence="1 2">A316</strain>
    </source>
</reference>
<dbReference type="AlphaFoldDB" id="A0A655ZM87"/>
<organism evidence="1 2">
    <name type="scientific">Vibrio cholerae</name>
    <dbReference type="NCBI Taxonomy" id="666"/>
    <lineage>
        <taxon>Bacteria</taxon>
        <taxon>Pseudomonadati</taxon>
        <taxon>Pseudomonadota</taxon>
        <taxon>Gammaproteobacteria</taxon>
        <taxon>Vibrionales</taxon>
        <taxon>Vibrionaceae</taxon>
        <taxon>Vibrio</taxon>
    </lineage>
</organism>
<dbReference type="Proteomes" id="UP000041770">
    <property type="component" value="Unassembled WGS sequence"/>
</dbReference>
<name>A0A655ZM87_VIBCL</name>
<gene>
    <name evidence="1" type="ORF">ERS013200_02114</name>
</gene>